<dbReference type="Proteomes" id="UP000324133">
    <property type="component" value="Unassembled WGS sequence"/>
</dbReference>
<gene>
    <name evidence="1" type="ORF">FOA19_13210</name>
</gene>
<dbReference type="EMBL" id="VKKY01000002">
    <property type="protein sequence ID" value="KAA3438215.1"/>
    <property type="molecule type" value="Genomic_DNA"/>
</dbReference>
<proteinExistence type="predicted"/>
<organism evidence="1 2">
    <name type="scientific">Rufibacter hautae</name>
    <dbReference type="NCBI Taxonomy" id="2595005"/>
    <lineage>
        <taxon>Bacteria</taxon>
        <taxon>Pseudomonadati</taxon>
        <taxon>Bacteroidota</taxon>
        <taxon>Cytophagia</taxon>
        <taxon>Cytophagales</taxon>
        <taxon>Hymenobacteraceae</taxon>
        <taxon>Rufibacter</taxon>
    </lineage>
</organism>
<evidence type="ECO:0000313" key="2">
    <source>
        <dbReference type="Proteomes" id="UP000324133"/>
    </source>
</evidence>
<name>A0A5B6TFZ0_9BACT</name>
<dbReference type="AlphaFoldDB" id="A0A5B6TFZ0"/>
<dbReference type="OrthoDB" id="893100at2"/>
<keyword evidence="2" id="KW-1185">Reference proteome</keyword>
<protein>
    <submittedName>
        <fullName evidence="1">Uncharacterized protein</fullName>
    </submittedName>
</protein>
<comment type="caution">
    <text evidence="1">The sequence shown here is derived from an EMBL/GenBank/DDBJ whole genome shotgun (WGS) entry which is preliminary data.</text>
</comment>
<sequence length="154" mass="17634">MLPPDDDEGFAVPEQLPLYLKGREIFSLTKKIAGLIDEEDEILSSLKEYMLLDASFLTVKVAGAEAADLYDLRMENATLIRKAANDLLSHCNSLEMFGFKDVQYFHLLREAVEEYRYLFVDWVQGFDPWNYVTDKWGLFNPPGVQAQDAEDDSL</sequence>
<evidence type="ECO:0000313" key="1">
    <source>
        <dbReference type="EMBL" id="KAA3438215.1"/>
    </source>
</evidence>
<accession>A0A5B6TFZ0</accession>
<dbReference type="RefSeq" id="WP_149091274.1">
    <property type="nucleotide sequence ID" value="NZ_VKKY01000002.1"/>
</dbReference>
<reference evidence="1 2" key="1">
    <citation type="submission" date="2019-07" db="EMBL/GenBank/DDBJ databases">
        <title>Rufibacter sp. nov., isolated from lake sediment.</title>
        <authorList>
            <person name="Qu J.-H."/>
        </authorList>
    </citation>
    <scope>NUCLEOTIDE SEQUENCE [LARGE SCALE GENOMIC DNA]</scope>
    <source>
        <strain evidence="1 2">NBS58-1</strain>
    </source>
</reference>